<reference evidence="1 2" key="1">
    <citation type="submission" date="2019-07" db="EMBL/GenBank/DDBJ databases">
        <title>Whole genome shotgun sequence of Cellulomonas terrae NBRC 100819.</title>
        <authorList>
            <person name="Hosoyama A."/>
            <person name="Uohara A."/>
            <person name="Ohji S."/>
            <person name="Ichikawa N."/>
        </authorList>
    </citation>
    <scope>NUCLEOTIDE SEQUENCE [LARGE SCALE GENOMIC DNA]</scope>
    <source>
        <strain evidence="1 2">NBRC 100819</strain>
    </source>
</reference>
<evidence type="ECO:0000313" key="2">
    <source>
        <dbReference type="Proteomes" id="UP000321049"/>
    </source>
</evidence>
<dbReference type="Proteomes" id="UP000321049">
    <property type="component" value="Unassembled WGS sequence"/>
</dbReference>
<dbReference type="InterPro" id="IPR023393">
    <property type="entry name" value="START-like_dom_sf"/>
</dbReference>
<dbReference type="EMBL" id="BJWH01000008">
    <property type="protein sequence ID" value="GEL98300.1"/>
    <property type="molecule type" value="Genomic_DNA"/>
</dbReference>
<gene>
    <name evidence="1" type="ORF">CTE05_18470</name>
</gene>
<dbReference type="AlphaFoldDB" id="A0A511JJW7"/>
<evidence type="ECO:0008006" key="3">
    <source>
        <dbReference type="Google" id="ProtNLM"/>
    </source>
</evidence>
<accession>A0A511JJW7</accession>
<dbReference type="RefSeq" id="WP_186814806.1">
    <property type="nucleotide sequence ID" value="NZ_BJWH01000008.1"/>
</dbReference>
<dbReference type="InterPro" id="IPR019587">
    <property type="entry name" value="Polyketide_cyclase/dehydratase"/>
</dbReference>
<dbReference type="Pfam" id="PF10604">
    <property type="entry name" value="Polyketide_cyc2"/>
    <property type="match status" value="1"/>
</dbReference>
<protein>
    <recommendedName>
        <fullName evidence="3">Polyketide cyclase</fullName>
    </recommendedName>
</protein>
<name>A0A511JJW7_9CELL</name>
<organism evidence="1 2">
    <name type="scientific">Cellulomonas terrae</name>
    <dbReference type="NCBI Taxonomy" id="311234"/>
    <lineage>
        <taxon>Bacteria</taxon>
        <taxon>Bacillati</taxon>
        <taxon>Actinomycetota</taxon>
        <taxon>Actinomycetes</taxon>
        <taxon>Micrococcales</taxon>
        <taxon>Cellulomonadaceae</taxon>
        <taxon>Cellulomonas</taxon>
    </lineage>
</organism>
<keyword evidence="2" id="KW-1185">Reference proteome</keyword>
<comment type="caution">
    <text evidence="1">The sequence shown here is derived from an EMBL/GenBank/DDBJ whole genome shotgun (WGS) entry which is preliminary data.</text>
</comment>
<proteinExistence type="predicted"/>
<sequence length="160" mass="16976">MTSIPIDAVVRSFPVDAAAAWALVADLRNHERWIPLTRVSLDGPAAAGATVTAVSGPFARRGFPGLADVMTVDRYDPPVGAEPGVATFTKIGHVLKGHASIVVVPAGPSSSRVFWSENVYLAGPLPRRLTEAALKPFLGGMVRYALMKARQEAHATNRHA</sequence>
<dbReference type="SUPFAM" id="SSF55961">
    <property type="entry name" value="Bet v1-like"/>
    <property type="match status" value="1"/>
</dbReference>
<evidence type="ECO:0000313" key="1">
    <source>
        <dbReference type="EMBL" id="GEL98300.1"/>
    </source>
</evidence>
<dbReference type="Gene3D" id="3.30.530.20">
    <property type="match status" value="1"/>
</dbReference>